<dbReference type="InterPro" id="IPR020843">
    <property type="entry name" value="ER"/>
</dbReference>
<dbReference type="SUPFAM" id="SSF51735">
    <property type="entry name" value="NAD(P)-binding Rossmann-fold domains"/>
    <property type="match status" value="1"/>
</dbReference>
<dbReference type="SUPFAM" id="SSF50129">
    <property type="entry name" value="GroES-like"/>
    <property type="match status" value="1"/>
</dbReference>
<name>A0A2Z4GCV9_9BACT</name>
<dbReference type="InterPro" id="IPR013154">
    <property type="entry name" value="ADH-like_N"/>
</dbReference>
<keyword evidence="3" id="KW-1185">Reference proteome</keyword>
<feature type="domain" description="Enoyl reductase (ER)" evidence="1">
    <location>
        <begin position="10"/>
        <end position="317"/>
    </location>
</feature>
<dbReference type="GO" id="GO:0016491">
    <property type="term" value="F:oxidoreductase activity"/>
    <property type="evidence" value="ECO:0007669"/>
    <property type="project" value="InterPro"/>
</dbReference>
<dbReference type="RefSeq" id="WP_111372259.1">
    <property type="nucleotide sequence ID" value="NZ_CP029480.1"/>
</dbReference>
<dbReference type="PANTHER" id="PTHR11695:SF648">
    <property type="entry name" value="ZINC-BINDING OXIDOREDUCTASE"/>
    <property type="match status" value="1"/>
</dbReference>
<dbReference type="PANTHER" id="PTHR11695">
    <property type="entry name" value="ALCOHOL DEHYDROGENASE RELATED"/>
    <property type="match status" value="1"/>
</dbReference>
<dbReference type="CDD" id="cd08267">
    <property type="entry name" value="MDR1"/>
    <property type="match status" value="1"/>
</dbReference>
<dbReference type="Gene3D" id="3.90.180.10">
    <property type="entry name" value="Medium-chain alcohol dehydrogenases, catalytic domain"/>
    <property type="match status" value="1"/>
</dbReference>
<dbReference type="InterPro" id="IPR036291">
    <property type="entry name" value="NAD(P)-bd_dom_sf"/>
</dbReference>
<dbReference type="AlphaFoldDB" id="A0A2Z4GCV9"/>
<dbReference type="InterPro" id="IPR011032">
    <property type="entry name" value="GroES-like_sf"/>
</dbReference>
<evidence type="ECO:0000313" key="2">
    <source>
        <dbReference type="EMBL" id="AWV99066.1"/>
    </source>
</evidence>
<dbReference type="Pfam" id="PF13602">
    <property type="entry name" value="ADH_zinc_N_2"/>
    <property type="match status" value="1"/>
</dbReference>
<dbReference type="InterPro" id="IPR050700">
    <property type="entry name" value="YIM1/Zinc_Alcohol_DH_Fams"/>
</dbReference>
<dbReference type="Pfam" id="PF08240">
    <property type="entry name" value="ADH_N"/>
    <property type="match status" value="1"/>
</dbReference>
<dbReference type="SMART" id="SM00829">
    <property type="entry name" value="PKS_ER"/>
    <property type="match status" value="1"/>
</dbReference>
<dbReference type="EMBL" id="CP029480">
    <property type="protein sequence ID" value="AWV99066.1"/>
    <property type="molecule type" value="Genomic_DNA"/>
</dbReference>
<dbReference type="Gene3D" id="3.40.50.720">
    <property type="entry name" value="NAD(P)-binding Rossmann-like Domain"/>
    <property type="match status" value="1"/>
</dbReference>
<proteinExistence type="predicted"/>
<evidence type="ECO:0000259" key="1">
    <source>
        <dbReference type="SMART" id="SM00829"/>
    </source>
</evidence>
<accession>A0A2Z4GCV9</accession>
<protein>
    <submittedName>
        <fullName evidence="2">NAD(P)-dependent alcohol dehydrogenase</fullName>
    </submittedName>
</protein>
<organism evidence="2 3">
    <name type="scientific">Arcticibacterium luteifluviistationis</name>
    <dbReference type="NCBI Taxonomy" id="1784714"/>
    <lineage>
        <taxon>Bacteria</taxon>
        <taxon>Pseudomonadati</taxon>
        <taxon>Bacteroidota</taxon>
        <taxon>Cytophagia</taxon>
        <taxon>Cytophagales</taxon>
        <taxon>Leadbetterellaceae</taxon>
        <taxon>Arcticibacterium</taxon>
    </lineage>
</organism>
<reference evidence="2 3" key="1">
    <citation type="submission" date="2018-05" db="EMBL/GenBank/DDBJ databases">
        <title>Complete genome sequence of Arcticibacterium luteifluviistationis SM1504T, a cytophagaceae bacterium isolated from Arctic surface seawater.</title>
        <authorList>
            <person name="Li Y."/>
            <person name="Qin Q.-L."/>
        </authorList>
    </citation>
    <scope>NUCLEOTIDE SEQUENCE [LARGE SCALE GENOMIC DNA]</scope>
    <source>
        <strain evidence="2 3">SM1504</strain>
    </source>
</reference>
<sequence length="319" mass="35191">MKAIKWLEYGSPEHLKLEEVPKPSPKGNEVLIKVKAASVNRTDCAIFYGKPFFMRFMTGLFKPRDITLGTEFSGVIEEVGAEVRSFKKGDEVFGLNTNGLRAHAEYLVLSEKEAFAIKPSQLSFEEAAACTEGAHYGLNFLNKVDLKPGDKVLVNGATGGIGSATLQLAKYFGAEVTAVGNTKNLKLLKSLGADIVINYETEDFTKLDIQFDFIFDAVGKSTFFKCKPLLKRKGVYMSSELGPWSQNLLLPIIGKFSKGKKVKFPLPLNIKENVLLVKKLMESGDLKPVIDRIYPLEKVGEAFTYVFSGEKTGNVAIKV</sequence>
<dbReference type="KEGG" id="als:DJ013_13175"/>
<gene>
    <name evidence="2" type="ORF">DJ013_13175</name>
</gene>
<dbReference type="OrthoDB" id="648910at2"/>
<evidence type="ECO:0000313" key="3">
    <source>
        <dbReference type="Proteomes" id="UP000249873"/>
    </source>
</evidence>
<dbReference type="Proteomes" id="UP000249873">
    <property type="component" value="Chromosome"/>
</dbReference>